<dbReference type="EMBL" id="JBHUOM010000014">
    <property type="protein sequence ID" value="MFD2935364.1"/>
    <property type="molecule type" value="Genomic_DNA"/>
</dbReference>
<protein>
    <submittedName>
        <fullName evidence="1">Uncharacterized protein</fullName>
    </submittedName>
</protein>
<gene>
    <name evidence="1" type="ORF">ACFS25_16375</name>
</gene>
<reference evidence="2" key="1">
    <citation type="journal article" date="2019" name="Int. J. Syst. Evol. Microbiol.">
        <title>The Global Catalogue of Microorganisms (GCM) 10K type strain sequencing project: providing services to taxonomists for standard genome sequencing and annotation.</title>
        <authorList>
            <consortium name="The Broad Institute Genomics Platform"/>
            <consortium name="The Broad Institute Genome Sequencing Center for Infectious Disease"/>
            <person name="Wu L."/>
            <person name="Ma J."/>
        </authorList>
    </citation>
    <scope>NUCLEOTIDE SEQUENCE [LARGE SCALE GENOMIC DNA]</scope>
    <source>
        <strain evidence="2">KCTC 52490</strain>
    </source>
</reference>
<sequence length="142" mass="16012">MTDLSTDKSIDIKRQQFIQCRYTLFQGHQFLAGGVVRDITDSTLIYSTTSFSAKREIPLSAITNLDKVPIKRSILPAIALGLIFGVTDHYINPKRSQATSSVLATIDVLIGVNYVLKWNRRHLNRNIIGETTRLEVIPIEVR</sequence>
<organism evidence="1 2">
    <name type="scientific">Spirosoma flavum</name>
    <dbReference type="NCBI Taxonomy" id="2048557"/>
    <lineage>
        <taxon>Bacteria</taxon>
        <taxon>Pseudomonadati</taxon>
        <taxon>Bacteroidota</taxon>
        <taxon>Cytophagia</taxon>
        <taxon>Cytophagales</taxon>
        <taxon>Cytophagaceae</taxon>
        <taxon>Spirosoma</taxon>
    </lineage>
</organism>
<evidence type="ECO:0000313" key="2">
    <source>
        <dbReference type="Proteomes" id="UP001597512"/>
    </source>
</evidence>
<evidence type="ECO:0000313" key="1">
    <source>
        <dbReference type="EMBL" id="MFD2935364.1"/>
    </source>
</evidence>
<dbReference type="Proteomes" id="UP001597512">
    <property type="component" value="Unassembled WGS sequence"/>
</dbReference>
<proteinExistence type="predicted"/>
<accession>A0ABW6AIP3</accession>
<comment type="caution">
    <text evidence="1">The sequence shown here is derived from an EMBL/GenBank/DDBJ whole genome shotgun (WGS) entry which is preliminary data.</text>
</comment>
<dbReference type="RefSeq" id="WP_381503166.1">
    <property type="nucleotide sequence ID" value="NZ_JBHUOM010000014.1"/>
</dbReference>
<name>A0ABW6AIP3_9BACT</name>
<keyword evidence="2" id="KW-1185">Reference proteome</keyword>